<dbReference type="EMBL" id="JAJSBI010000012">
    <property type="protein sequence ID" value="MCD9876707.1"/>
    <property type="molecule type" value="Genomic_DNA"/>
</dbReference>
<dbReference type="Proteomes" id="UP001108029">
    <property type="component" value="Unassembled WGS sequence"/>
</dbReference>
<dbReference type="RefSeq" id="WP_232650861.1">
    <property type="nucleotide sequence ID" value="NZ_JAJSBI010000012.1"/>
</dbReference>
<sequence>MSLLVEVFVREPDGGIRILDVPDDVYRSGGFESWRTTVWGSAFVRSLGARFLPVPADDDLYVEAEEVPQFRREVALLRSRLDELARGTERPRTVEEHRHQIETRLRIVEESIRKALEIGGGVLIW</sequence>
<organism evidence="1 2">
    <name type="scientific">Streptomyces guryensis</name>
    <dbReference type="NCBI Taxonomy" id="2886947"/>
    <lineage>
        <taxon>Bacteria</taxon>
        <taxon>Bacillati</taxon>
        <taxon>Actinomycetota</taxon>
        <taxon>Actinomycetes</taxon>
        <taxon>Kitasatosporales</taxon>
        <taxon>Streptomycetaceae</taxon>
        <taxon>Streptomyces</taxon>
    </lineage>
</organism>
<gene>
    <name evidence="1" type="ORF">LJ657_24340</name>
</gene>
<reference evidence="1" key="1">
    <citation type="submission" date="2021-12" db="EMBL/GenBank/DDBJ databases">
        <authorList>
            <person name="Lee J.-H."/>
            <person name="Kim S.-B."/>
        </authorList>
    </citation>
    <scope>NUCLEOTIDE SEQUENCE</scope>
    <source>
        <strain evidence="1">NR30</strain>
    </source>
</reference>
<comment type="caution">
    <text evidence="1">The sequence shown here is derived from an EMBL/GenBank/DDBJ whole genome shotgun (WGS) entry which is preliminary data.</text>
</comment>
<keyword evidence="2" id="KW-1185">Reference proteome</keyword>
<evidence type="ECO:0000313" key="1">
    <source>
        <dbReference type="EMBL" id="MCD9876707.1"/>
    </source>
</evidence>
<evidence type="ECO:0000313" key="2">
    <source>
        <dbReference type="Proteomes" id="UP001108029"/>
    </source>
</evidence>
<dbReference type="AlphaFoldDB" id="A0A9Q3VRZ8"/>
<name>A0A9Q3VRZ8_9ACTN</name>
<accession>A0A9Q3VRZ8</accession>
<protein>
    <submittedName>
        <fullName evidence="1">Uncharacterized protein</fullName>
    </submittedName>
</protein>
<proteinExistence type="predicted"/>